<proteinExistence type="predicted"/>
<name>A0A1H0ZSL5_9MICC</name>
<protein>
    <submittedName>
        <fullName evidence="1">Asp/Glu/hydantoin racemase</fullName>
    </submittedName>
</protein>
<dbReference type="GO" id="GO:0047661">
    <property type="term" value="F:amino-acid racemase activity"/>
    <property type="evidence" value="ECO:0007669"/>
    <property type="project" value="InterPro"/>
</dbReference>
<dbReference type="Proteomes" id="UP000181917">
    <property type="component" value="Unassembled WGS sequence"/>
</dbReference>
<evidence type="ECO:0000313" key="2">
    <source>
        <dbReference type="Proteomes" id="UP000181917"/>
    </source>
</evidence>
<dbReference type="Gene3D" id="3.40.50.1860">
    <property type="match status" value="2"/>
</dbReference>
<dbReference type="RefSeq" id="WP_074699126.1">
    <property type="nucleotide sequence ID" value="NZ_CP018863.1"/>
</dbReference>
<dbReference type="KEGG" id="acry:AC20117_14585"/>
<organism evidence="1 2">
    <name type="scientific">Crystallibacter crystallopoietes</name>
    <dbReference type="NCBI Taxonomy" id="37928"/>
    <lineage>
        <taxon>Bacteria</taxon>
        <taxon>Bacillati</taxon>
        <taxon>Actinomycetota</taxon>
        <taxon>Actinomycetes</taxon>
        <taxon>Micrococcales</taxon>
        <taxon>Micrococcaceae</taxon>
        <taxon>Crystallibacter</taxon>
    </lineage>
</organism>
<sequence length="224" mass="22425">MKRVGLIRTLSTEARGLLQLHGQILQSAFPFAVVSRAVPFQPEAVHDAESCVRAAPKVVALAKELAPTVDGIIVSCSADPGLAEARLAVDVPVVGAGAAGAAAALAMGARVGVLGLTPEAPEAVASVLGARLLAVESPQSVNFSRELLTPTGVFESLDAGHRLADAEADVILLACTGFTSMGIGKELHRRLGLPVVDGVLAAGAALAAAESGRAMSPASVGTAA</sequence>
<evidence type="ECO:0000313" key="1">
    <source>
        <dbReference type="EMBL" id="SDQ30424.1"/>
    </source>
</evidence>
<dbReference type="OrthoDB" id="9791723at2"/>
<dbReference type="AlphaFoldDB" id="A0A1H0ZSL5"/>
<dbReference type="Pfam" id="PF01177">
    <property type="entry name" value="Asp_Glu_race"/>
    <property type="match status" value="1"/>
</dbReference>
<dbReference type="InterPro" id="IPR001920">
    <property type="entry name" value="Asp/Glu_race"/>
</dbReference>
<keyword evidence="2" id="KW-1185">Reference proteome</keyword>
<accession>A0A1H0ZSL5</accession>
<gene>
    <name evidence="1" type="ORF">SAMN04489742_0541</name>
</gene>
<dbReference type="EMBL" id="FNKH01000002">
    <property type="protein sequence ID" value="SDQ30424.1"/>
    <property type="molecule type" value="Genomic_DNA"/>
</dbReference>
<reference evidence="1 2" key="1">
    <citation type="submission" date="2016-10" db="EMBL/GenBank/DDBJ databases">
        <authorList>
            <person name="de Groot N.N."/>
        </authorList>
    </citation>
    <scope>NUCLEOTIDE SEQUENCE [LARGE SCALE GENOMIC DNA]</scope>
    <source>
        <strain evidence="1 2">DSM 20117</strain>
    </source>
</reference>
<dbReference type="STRING" id="37928.SAMN04489742_0541"/>
<dbReference type="InterPro" id="IPR015942">
    <property type="entry name" value="Asp/Glu/hydantoin_racemase"/>
</dbReference>